<feature type="transmembrane region" description="Helical" evidence="7">
    <location>
        <begin position="9"/>
        <end position="29"/>
    </location>
</feature>
<dbReference type="InterPro" id="IPR037185">
    <property type="entry name" value="EmrE-like"/>
</dbReference>
<evidence type="ECO:0000256" key="1">
    <source>
        <dbReference type="ARBA" id="ARBA00004651"/>
    </source>
</evidence>
<feature type="domain" description="EamA" evidence="8">
    <location>
        <begin position="161"/>
        <end position="299"/>
    </location>
</feature>
<feature type="transmembrane region" description="Helical" evidence="7">
    <location>
        <begin position="110"/>
        <end position="128"/>
    </location>
</feature>
<name>A0A2R6XXM4_9BACL</name>
<feature type="transmembrane region" description="Helical" evidence="7">
    <location>
        <begin position="282"/>
        <end position="300"/>
    </location>
</feature>
<feature type="transmembrane region" description="Helical" evidence="7">
    <location>
        <begin position="157"/>
        <end position="178"/>
    </location>
</feature>
<feature type="transmembrane region" description="Helical" evidence="7">
    <location>
        <begin position="81"/>
        <end position="104"/>
    </location>
</feature>
<evidence type="ECO:0000256" key="7">
    <source>
        <dbReference type="SAM" id="Phobius"/>
    </source>
</evidence>
<evidence type="ECO:0000256" key="3">
    <source>
        <dbReference type="ARBA" id="ARBA00022475"/>
    </source>
</evidence>
<organism evidence="9 10">
    <name type="scientific">Candidatus Carbonibacillus altaicus</name>
    <dbReference type="NCBI Taxonomy" id="2163959"/>
    <lineage>
        <taxon>Bacteria</taxon>
        <taxon>Bacillati</taxon>
        <taxon>Bacillota</taxon>
        <taxon>Bacilli</taxon>
        <taxon>Bacillales</taxon>
        <taxon>Candidatus Carbonibacillus</taxon>
    </lineage>
</organism>
<dbReference type="GO" id="GO:0005886">
    <property type="term" value="C:plasma membrane"/>
    <property type="evidence" value="ECO:0007669"/>
    <property type="project" value="UniProtKB-SubCell"/>
</dbReference>
<accession>A0A2R6XXM4</accession>
<evidence type="ECO:0000256" key="2">
    <source>
        <dbReference type="ARBA" id="ARBA00007362"/>
    </source>
</evidence>
<sequence>MQKSLLADALLLFITFIWGTTFVLVQQAIDYLPPFTFLGMRFMLAFVIMLPFLALPSNRPGDTMHVTANAPGHVKRHIHPLVAAFIIGVSLFLGYALQTFGLLYTTASKAGFITGLSVVLVPALSYFILGTRLKFSTVIGVVLALLGLYALTLGDAFVLNIGDILVFMGAIAFALQIVTTSKYAPLYNPVLLAIGQIGVVALLSLIFAFLFEPVYEATRISLRHWQSVGLALFVTAVLATSLAYWAQTTVQKYTSPVHVALIFSMEPVFAALTAWVVNDERFTPLMWLGSSLILVGMLLSELPVFQLSARVTNALRLSRISRNNDKNHSNH</sequence>
<dbReference type="InterPro" id="IPR000620">
    <property type="entry name" value="EamA_dom"/>
</dbReference>
<dbReference type="Pfam" id="PF00892">
    <property type="entry name" value="EamA"/>
    <property type="match status" value="2"/>
</dbReference>
<keyword evidence="3" id="KW-1003">Cell membrane</keyword>
<feature type="transmembrane region" description="Helical" evidence="7">
    <location>
        <begin position="190"/>
        <end position="211"/>
    </location>
</feature>
<comment type="similarity">
    <text evidence="2">Belongs to the EamA transporter family.</text>
</comment>
<dbReference type="AlphaFoldDB" id="A0A2R6XXM4"/>
<dbReference type="InterPro" id="IPR051258">
    <property type="entry name" value="Diverse_Substrate_Transporter"/>
</dbReference>
<feature type="transmembrane region" description="Helical" evidence="7">
    <location>
        <begin position="35"/>
        <end position="55"/>
    </location>
</feature>
<proteinExistence type="inferred from homology"/>
<feature type="transmembrane region" description="Helical" evidence="7">
    <location>
        <begin position="257"/>
        <end position="276"/>
    </location>
</feature>
<dbReference type="PANTHER" id="PTHR42920">
    <property type="entry name" value="OS03G0707200 PROTEIN-RELATED"/>
    <property type="match status" value="1"/>
</dbReference>
<evidence type="ECO:0000313" key="10">
    <source>
        <dbReference type="Proteomes" id="UP000244338"/>
    </source>
</evidence>
<dbReference type="SUPFAM" id="SSF103481">
    <property type="entry name" value="Multidrug resistance efflux transporter EmrE"/>
    <property type="match status" value="2"/>
</dbReference>
<keyword evidence="4 7" id="KW-0812">Transmembrane</keyword>
<comment type="caution">
    <text evidence="9">The sequence shown here is derived from an EMBL/GenBank/DDBJ whole genome shotgun (WGS) entry which is preliminary data.</text>
</comment>
<dbReference type="EMBL" id="PEBX01000176">
    <property type="protein sequence ID" value="PTQ55163.1"/>
    <property type="molecule type" value="Genomic_DNA"/>
</dbReference>
<feature type="transmembrane region" description="Helical" evidence="7">
    <location>
        <begin position="223"/>
        <end position="245"/>
    </location>
</feature>
<keyword evidence="6 7" id="KW-0472">Membrane</keyword>
<reference evidence="10" key="1">
    <citation type="journal article" date="2018" name="Sci. Rep.">
        <title>Lignite coal burning seam in the remote Altai Mountains harbors a hydrogen-driven thermophilic microbial community.</title>
        <authorList>
            <person name="Kadnikov V.V."/>
            <person name="Mardanov A.V."/>
            <person name="Ivasenko D.A."/>
            <person name="Antsiferov D.V."/>
            <person name="Beletsky A.V."/>
            <person name="Karnachuk O.V."/>
            <person name="Ravin N.V."/>
        </authorList>
    </citation>
    <scope>NUCLEOTIDE SEQUENCE [LARGE SCALE GENOMIC DNA]</scope>
</reference>
<evidence type="ECO:0000256" key="5">
    <source>
        <dbReference type="ARBA" id="ARBA00022989"/>
    </source>
</evidence>
<dbReference type="PANTHER" id="PTHR42920:SF5">
    <property type="entry name" value="EAMA DOMAIN-CONTAINING PROTEIN"/>
    <property type="match status" value="1"/>
</dbReference>
<protein>
    <submittedName>
        <fullName evidence="9">Permease of the drug/metabolite transporter (DMT) superfamily</fullName>
    </submittedName>
</protein>
<gene>
    <name evidence="9" type="ORF">BSOLF_0058</name>
</gene>
<feature type="domain" description="EamA" evidence="8">
    <location>
        <begin position="7"/>
        <end position="152"/>
    </location>
</feature>
<evidence type="ECO:0000259" key="8">
    <source>
        <dbReference type="Pfam" id="PF00892"/>
    </source>
</evidence>
<keyword evidence="5 7" id="KW-1133">Transmembrane helix</keyword>
<evidence type="ECO:0000256" key="4">
    <source>
        <dbReference type="ARBA" id="ARBA00022692"/>
    </source>
</evidence>
<dbReference type="Proteomes" id="UP000244338">
    <property type="component" value="Unassembled WGS sequence"/>
</dbReference>
<evidence type="ECO:0000313" key="9">
    <source>
        <dbReference type="EMBL" id="PTQ55163.1"/>
    </source>
</evidence>
<comment type="subcellular location">
    <subcellularLocation>
        <location evidence="1">Cell membrane</location>
        <topology evidence="1">Multi-pass membrane protein</topology>
    </subcellularLocation>
</comment>
<feature type="transmembrane region" description="Helical" evidence="7">
    <location>
        <begin position="135"/>
        <end position="151"/>
    </location>
</feature>
<evidence type="ECO:0000256" key="6">
    <source>
        <dbReference type="ARBA" id="ARBA00023136"/>
    </source>
</evidence>